<dbReference type="PANTHER" id="PTHR33164">
    <property type="entry name" value="TRANSCRIPTIONAL REGULATOR, MARR FAMILY"/>
    <property type="match status" value="1"/>
</dbReference>
<dbReference type="GO" id="GO:0003700">
    <property type="term" value="F:DNA-binding transcription factor activity"/>
    <property type="evidence" value="ECO:0007669"/>
    <property type="project" value="InterPro"/>
</dbReference>
<dbReference type="SMART" id="SM00347">
    <property type="entry name" value="HTH_MARR"/>
    <property type="match status" value="1"/>
</dbReference>
<feature type="domain" description="HTH marR-type" evidence="4">
    <location>
        <begin position="9"/>
        <end position="146"/>
    </location>
</feature>
<proteinExistence type="predicted"/>
<dbReference type="PROSITE" id="PS01117">
    <property type="entry name" value="HTH_MARR_1"/>
    <property type="match status" value="1"/>
</dbReference>
<evidence type="ECO:0000259" key="4">
    <source>
        <dbReference type="PROSITE" id="PS50995"/>
    </source>
</evidence>
<evidence type="ECO:0000256" key="3">
    <source>
        <dbReference type="ARBA" id="ARBA00023163"/>
    </source>
</evidence>
<evidence type="ECO:0000256" key="2">
    <source>
        <dbReference type="ARBA" id="ARBA00023125"/>
    </source>
</evidence>
<dbReference type="PANTHER" id="PTHR33164:SF103">
    <property type="entry name" value="REGULATORY PROTEIN MARR"/>
    <property type="match status" value="1"/>
</dbReference>
<keyword evidence="3" id="KW-0804">Transcription</keyword>
<dbReference type="AlphaFoldDB" id="A0A1I2LDQ3"/>
<dbReference type="Gene3D" id="1.10.10.10">
    <property type="entry name" value="Winged helix-like DNA-binding domain superfamily/Winged helix DNA-binding domain"/>
    <property type="match status" value="1"/>
</dbReference>
<gene>
    <name evidence="5" type="ORF">SAMN05216251_1284</name>
</gene>
<dbReference type="InterPro" id="IPR039422">
    <property type="entry name" value="MarR/SlyA-like"/>
</dbReference>
<keyword evidence="2 5" id="KW-0238">DNA-binding</keyword>
<keyword evidence="1" id="KW-0805">Transcription regulation</keyword>
<dbReference type="GO" id="GO:0006950">
    <property type="term" value="P:response to stress"/>
    <property type="evidence" value="ECO:0007669"/>
    <property type="project" value="TreeGrafter"/>
</dbReference>
<evidence type="ECO:0000256" key="1">
    <source>
        <dbReference type="ARBA" id="ARBA00023015"/>
    </source>
</evidence>
<dbReference type="EMBL" id="FONG01000028">
    <property type="protein sequence ID" value="SFF76620.1"/>
    <property type="molecule type" value="Genomic_DNA"/>
</dbReference>
<accession>A0A1I2LDQ3</accession>
<dbReference type="GO" id="GO:0003677">
    <property type="term" value="F:DNA binding"/>
    <property type="evidence" value="ECO:0007669"/>
    <property type="project" value="UniProtKB-KW"/>
</dbReference>
<dbReference type="Proteomes" id="UP000199323">
    <property type="component" value="Unassembled WGS sequence"/>
</dbReference>
<evidence type="ECO:0000313" key="6">
    <source>
        <dbReference type="Proteomes" id="UP000199323"/>
    </source>
</evidence>
<name>A0A1I2LDQ3_9ACTN</name>
<dbReference type="InterPro" id="IPR023187">
    <property type="entry name" value="Tscrpt_reg_MarR-type_CS"/>
</dbReference>
<dbReference type="PROSITE" id="PS50995">
    <property type="entry name" value="HTH_MARR_2"/>
    <property type="match status" value="1"/>
</dbReference>
<organism evidence="5 6">
    <name type="scientific">Actinacidiphila alni</name>
    <dbReference type="NCBI Taxonomy" id="380248"/>
    <lineage>
        <taxon>Bacteria</taxon>
        <taxon>Bacillati</taxon>
        <taxon>Actinomycetota</taxon>
        <taxon>Actinomycetes</taxon>
        <taxon>Kitasatosporales</taxon>
        <taxon>Streptomycetaceae</taxon>
        <taxon>Actinacidiphila</taxon>
    </lineage>
</organism>
<protein>
    <submittedName>
        <fullName evidence="5">DNA-binding transcriptional regulator, MarR family</fullName>
    </submittedName>
</protein>
<dbReference type="Pfam" id="PF12802">
    <property type="entry name" value="MarR_2"/>
    <property type="match status" value="1"/>
</dbReference>
<sequence>MTEESTDPTAELLELARQMSEPIRRLSVLWSRAQTRVNPQLSTQQMRVLEGVDASPGVNLTSLAKTLDLGVPAASRLCDRLEAAGLLDRRGSAHNRREITLATTGRGRDLLEKVSAQRRSDLAAVLRDLTPRRRRELLRALQALQECLP</sequence>
<dbReference type="OrthoDB" id="3830756at2"/>
<keyword evidence="6" id="KW-1185">Reference proteome</keyword>
<reference evidence="5 6" key="1">
    <citation type="submission" date="2016-10" db="EMBL/GenBank/DDBJ databases">
        <authorList>
            <person name="de Groot N.N."/>
        </authorList>
    </citation>
    <scope>NUCLEOTIDE SEQUENCE [LARGE SCALE GENOMIC DNA]</scope>
    <source>
        <strain evidence="5 6">CGMCC 4.3510</strain>
    </source>
</reference>
<dbReference type="InterPro" id="IPR000835">
    <property type="entry name" value="HTH_MarR-typ"/>
</dbReference>
<dbReference type="SUPFAM" id="SSF46785">
    <property type="entry name" value="Winged helix' DNA-binding domain"/>
    <property type="match status" value="1"/>
</dbReference>
<dbReference type="InterPro" id="IPR036390">
    <property type="entry name" value="WH_DNA-bd_sf"/>
</dbReference>
<dbReference type="InterPro" id="IPR036388">
    <property type="entry name" value="WH-like_DNA-bd_sf"/>
</dbReference>
<dbReference type="STRING" id="380248.SAMN05216251_1284"/>
<dbReference type="RefSeq" id="WP_093717278.1">
    <property type="nucleotide sequence ID" value="NZ_FONG01000028.1"/>
</dbReference>
<evidence type="ECO:0000313" key="5">
    <source>
        <dbReference type="EMBL" id="SFF76620.1"/>
    </source>
</evidence>